<dbReference type="InterPro" id="IPR023213">
    <property type="entry name" value="CAT-like_dom_sf"/>
</dbReference>
<accession>A0AAV8EP94</accession>
<protein>
    <submittedName>
        <fullName evidence="3">HXXXD-type acyl-transferase family protein</fullName>
    </submittedName>
</protein>
<keyword evidence="4" id="KW-1185">Reference proteome</keyword>
<dbReference type="Gene3D" id="3.30.559.10">
    <property type="entry name" value="Chloramphenicol acetyltransferase-like domain"/>
    <property type="match status" value="2"/>
</dbReference>
<sequence length="444" mass="48323">MAGVRILGSSKVRAQHDDSLPPTSSSSTHLSFFDVWWLSLQPVKTVLLYPDAAISPVSFDSFKSSLSLILDRFYLLAGDLTYQPTTGEVTIVCSDESGVTVTEAESDLDIRCLAGEPKHDMDSFFKLVPDVAHEELPVPILSVQFTQFSCGGVAVGIALHHVAMDATGQYKFIDCWAKTCCDGSVPSGLNILHDRAVIKYPNMDGLKNETLMDVAPNLPKINPWPSPDPDRKQLFQRSFTVDATTIQVLKQRAMQEKGATHNSSPPTTFDVLTAHIWISIARAMGITSENNKPTFLFSFLDGRPFFPPPMSSAYTGNCLFNFAVASSGSRLMAADGLGRTCECISETVHTTKDVIKRGDKVNLGSLDGMMVGIAGSNRLGVYGADFGWGKPSFMLHASLQVDGEVVIVAGKEKGTVQITVKLNYEAMEEFVNVFSRGLYVTSKI</sequence>
<evidence type="ECO:0000256" key="1">
    <source>
        <dbReference type="ARBA" id="ARBA00022679"/>
    </source>
</evidence>
<name>A0AAV8EP94_9POAL</name>
<evidence type="ECO:0000313" key="4">
    <source>
        <dbReference type="Proteomes" id="UP001140206"/>
    </source>
</evidence>
<dbReference type="Pfam" id="PF02458">
    <property type="entry name" value="Transferase"/>
    <property type="match status" value="1"/>
</dbReference>
<evidence type="ECO:0000313" key="3">
    <source>
        <dbReference type="EMBL" id="KAJ4781356.1"/>
    </source>
</evidence>
<dbReference type="EMBL" id="JAMFTS010000003">
    <property type="protein sequence ID" value="KAJ4781356.1"/>
    <property type="molecule type" value="Genomic_DNA"/>
</dbReference>
<dbReference type="Proteomes" id="UP001140206">
    <property type="component" value="Chromosome 3"/>
</dbReference>
<dbReference type="GO" id="GO:0016747">
    <property type="term" value="F:acyltransferase activity, transferring groups other than amino-acyl groups"/>
    <property type="evidence" value="ECO:0007669"/>
    <property type="project" value="UniProtKB-ARBA"/>
</dbReference>
<dbReference type="PANTHER" id="PTHR31625">
    <property type="match status" value="1"/>
</dbReference>
<organism evidence="3 4">
    <name type="scientific">Rhynchospora pubera</name>
    <dbReference type="NCBI Taxonomy" id="906938"/>
    <lineage>
        <taxon>Eukaryota</taxon>
        <taxon>Viridiplantae</taxon>
        <taxon>Streptophyta</taxon>
        <taxon>Embryophyta</taxon>
        <taxon>Tracheophyta</taxon>
        <taxon>Spermatophyta</taxon>
        <taxon>Magnoliopsida</taxon>
        <taxon>Liliopsida</taxon>
        <taxon>Poales</taxon>
        <taxon>Cyperaceae</taxon>
        <taxon>Cyperoideae</taxon>
        <taxon>Rhynchosporeae</taxon>
        <taxon>Rhynchospora</taxon>
    </lineage>
</organism>
<keyword evidence="2" id="KW-0012">Acyltransferase</keyword>
<dbReference type="InterPro" id="IPR051504">
    <property type="entry name" value="Plant_metabolite_acyltrans"/>
</dbReference>
<keyword evidence="1" id="KW-0808">Transferase</keyword>
<reference evidence="3" key="1">
    <citation type="submission" date="2022-08" db="EMBL/GenBank/DDBJ databases">
        <authorList>
            <person name="Marques A."/>
        </authorList>
    </citation>
    <scope>NUCLEOTIDE SEQUENCE</scope>
    <source>
        <strain evidence="3">RhyPub2mFocal</strain>
        <tissue evidence="3">Leaves</tissue>
    </source>
</reference>
<evidence type="ECO:0000256" key="2">
    <source>
        <dbReference type="ARBA" id="ARBA00023315"/>
    </source>
</evidence>
<dbReference type="AlphaFoldDB" id="A0AAV8EP94"/>
<gene>
    <name evidence="3" type="ORF">LUZ62_065613</name>
</gene>
<comment type="caution">
    <text evidence="3">The sequence shown here is derived from an EMBL/GenBank/DDBJ whole genome shotgun (WGS) entry which is preliminary data.</text>
</comment>
<proteinExistence type="predicted"/>